<name>A0ABT4Z870_HALEZ</name>
<reference evidence="1 2" key="1">
    <citation type="submission" date="2023-01" db="EMBL/GenBank/DDBJ databases">
        <title>Halorubrum ezzemoulense from Santa Pola, Spain.</title>
        <authorList>
            <person name="Feng Y."/>
            <person name="Louyakis A.S."/>
            <person name="Gogarten J.P."/>
        </authorList>
    </citation>
    <scope>NUCLEOTIDE SEQUENCE [LARGE SCALE GENOMIC DNA]</scope>
    <source>
        <strain evidence="1 2">AMM015</strain>
    </source>
</reference>
<evidence type="ECO:0000313" key="2">
    <source>
        <dbReference type="Proteomes" id="UP001210528"/>
    </source>
</evidence>
<dbReference type="RefSeq" id="WP_271962183.1">
    <property type="nucleotide sequence ID" value="NZ_JAQLTV010000013.1"/>
</dbReference>
<accession>A0ABT4Z870</accession>
<keyword evidence="2" id="KW-1185">Reference proteome</keyword>
<protein>
    <submittedName>
        <fullName evidence="1">Uncharacterized protein</fullName>
    </submittedName>
</protein>
<organism evidence="1 2">
    <name type="scientific">Halorubrum ezzemoulense</name>
    <name type="common">Halorubrum chaoviator</name>
    <dbReference type="NCBI Taxonomy" id="337243"/>
    <lineage>
        <taxon>Archaea</taxon>
        <taxon>Methanobacteriati</taxon>
        <taxon>Methanobacteriota</taxon>
        <taxon>Stenosarchaea group</taxon>
        <taxon>Halobacteria</taxon>
        <taxon>Halobacteriales</taxon>
        <taxon>Haloferacaceae</taxon>
        <taxon>Halorubrum</taxon>
    </lineage>
</organism>
<gene>
    <name evidence="1" type="ORF">PM085_19350</name>
</gene>
<dbReference type="Proteomes" id="UP001210528">
    <property type="component" value="Unassembled WGS sequence"/>
</dbReference>
<proteinExistence type="predicted"/>
<sequence length="91" mass="10493">MIEQLLPEEIHPTQWLNFRQTMDPIEVPQTGYQYTLDIDTDESFKDWLSHRQDVLTSSMGGGFIDQSGFAERLQEEIQSTDQDPAEDEDSA</sequence>
<comment type="caution">
    <text evidence="1">The sequence shown here is derived from an EMBL/GenBank/DDBJ whole genome shotgun (WGS) entry which is preliminary data.</text>
</comment>
<evidence type="ECO:0000313" key="1">
    <source>
        <dbReference type="EMBL" id="MDB2294369.1"/>
    </source>
</evidence>
<dbReference type="EMBL" id="JAQLUK010000096">
    <property type="protein sequence ID" value="MDB2294369.1"/>
    <property type="molecule type" value="Genomic_DNA"/>
</dbReference>